<organism evidence="3 4">
    <name type="scientific">Flavimaribacter sediminis</name>
    <dbReference type="NCBI Taxonomy" id="2865987"/>
    <lineage>
        <taxon>Bacteria</taxon>
        <taxon>Pseudomonadati</taxon>
        <taxon>Pseudomonadota</taxon>
        <taxon>Alphaproteobacteria</taxon>
        <taxon>Hyphomicrobiales</taxon>
        <taxon>Rhizobiaceae</taxon>
        <taxon>Flavimaribacter</taxon>
    </lineage>
</organism>
<reference evidence="3" key="1">
    <citation type="submission" date="2021-08" db="EMBL/GenBank/DDBJ databases">
        <title>Hoeflea bacterium WL0058 sp. nov., isolated from the sediment.</title>
        <authorList>
            <person name="Wang L."/>
            <person name="Zhang D."/>
        </authorList>
    </citation>
    <scope>NUCLEOTIDE SEQUENCE</scope>
    <source>
        <strain evidence="3">WL0058</strain>
    </source>
</reference>
<keyword evidence="2" id="KW-1133">Transmembrane helix</keyword>
<evidence type="ECO:0000256" key="2">
    <source>
        <dbReference type="SAM" id="Phobius"/>
    </source>
</evidence>
<evidence type="ECO:0000313" key="4">
    <source>
        <dbReference type="Proteomes" id="UP001196509"/>
    </source>
</evidence>
<keyword evidence="4" id="KW-1185">Reference proteome</keyword>
<dbReference type="EMBL" id="JAICBX010000001">
    <property type="protein sequence ID" value="MBW8636692.1"/>
    <property type="molecule type" value="Genomic_DNA"/>
</dbReference>
<evidence type="ECO:0000256" key="1">
    <source>
        <dbReference type="SAM" id="MobiDB-lite"/>
    </source>
</evidence>
<keyword evidence="2" id="KW-0472">Membrane</keyword>
<protein>
    <submittedName>
        <fullName evidence="3">Uncharacterized protein</fullName>
    </submittedName>
</protein>
<evidence type="ECO:0000313" key="3">
    <source>
        <dbReference type="EMBL" id="MBW8636692.1"/>
    </source>
</evidence>
<accession>A0AAE2ZNP7</accession>
<dbReference type="RefSeq" id="WP_220227353.1">
    <property type="nucleotide sequence ID" value="NZ_JAICBX010000001.1"/>
</dbReference>
<dbReference type="AlphaFoldDB" id="A0AAE2ZNP7"/>
<feature type="compositionally biased region" description="Polar residues" evidence="1">
    <location>
        <begin position="63"/>
        <end position="82"/>
    </location>
</feature>
<dbReference type="Proteomes" id="UP001196509">
    <property type="component" value="Unassembled WGS sequence"/>
</dbReference>
<comment type="caution">
    <text evidence="3">The sequence shown here is derived from an EMBL/GenBank/DDBJ whole genome shotgun (WGS) entry which is preliminary data.</text>
</comment>
<feature type="region of interest" description="Disordered" evidence="1">
    <location>
        <begin position="54"/>
        <end position="82"/>
    </location>
</feature>
<keyword evidence="2" id="KW-0812">Transmembrane</keyword>
<sequence length="82" mass="8831">MSEKLTGREAKQGDRSPSLIKALLIGLAAAAVVWVGVEIYGYALQDDTAQLEELTDVQDKPSDTMSTGSVERTSTQTQDQTD</sequence>
<feature type="transmembrane region" description="Helical" evidence="2">
    <location>
        <begin position="20"/>
        <end position="43"/>
    </location>
</feature>
<gene>
    <name evidence="3" type="ORF">K1W69_05765</name>
</gene>
<proteinExistence type="predicted"/>
<name>A0AAE2ZNP7_9HYPH</name>